<evidence type="ECO:0000313" key="2">
    <source>
        <dbReference type="EMBL" id="MFK2825431.1"/>
    </source>
</evidence>
<dbReference type="Pfam" id="PF21095">
    <property type="entry name" value="CarD_C"/>
    <property type="match status" value="1"/>
</dbReference>
<dbReference type="SMART" id="SM01058">
    <property type="entry name" value="CarD_TRCF"/>
    <property type="match status" value="1"/>
</dbReference>
<dbReference type="InterPro" id="IPR036101">
    <property type="entry name" value="CarD-like/TRCF_RID_sf"/>
</dbReference>
<proteinExistence type="predicted"/>
<dbReference type="InterPro" id="IPR052531">
    <property type="entry name" value="CarD-like_regulator"/>
</dbReference>
<dbReference type="Gene3D" id="1.20.58.1290">
    <property type="entry name" value="CarD-like, C-terminal domain"/>
    <property type="match status" value="1"/>
</dbReference>
<comment type="caution">
    <text evidence="2">The sequence shown here is derived from an EMBL/GenBank/DDBJ whole genome shotgun (WGS) entry which is preliminary data.</text>
</comment>
<dbReference type="Gene3D" id="2.40.10.170">
    <property type="match status" value="1"/>
</dbReference>
<sequence>MEVDGLYQVGDKVFYPMYGAGIIEAIEEREVLGKTQEYCVITIPLSNMDVMIPMKTVSSSRIRSITTKKEAANILFNFHNEASSCSLSSKERLRKNTEKMKTGDMQGTAEVVRDLLYYRKEKALNVSEKQMLDHAKKILISELVFIKGITEAEASDLLKLIS</sequence>
<keyword evidence="3" id="KW-1185">Reference proteome</keyword>
<dbReference type="InterPro" id="IPR042215">
    <property type="entry name" value="CarD-like_C"/>
</dbReference>
<dbReference type="Proteomes" id="UP001619911">
    <property type="component" value="Unassembled WGS sequence"/>
</dbReference>
<gene>
    <name evidence="2" type="ORF">QYG89_06980</name>
</gene>
<dbReference type="PANTHER" id="PTHR38447">
    <property type="entry name" value="TRANSCRIPTION FACTOR YDEB-RELATED"/>
    <property type="match status" value="1"/>
</dbReference>
<name>A0ABW8I7H4_9BACI</name>
<evidence type="ECO:0000313" key="3">
    <source>
        <dbReference type="Proteomes" id="UP001619911"/>
    </source>
</evidence>
<feature type="domain" description="CarD-like/TRCF RNAP-interacting" evidence="1">
    <location>
        <begin position="6"/>
        <end position="116"/>
    </location>
</feature>
<dbReference type="RefSeq" id="WP_404315992.1">
    <property type="nucleotide sequence ID" value="NZ_JAUIYO010000003.1"/>
</dbReference>
<dbReference type="InterPro" id="IPR048792">
    <property type="entry name" value="CarD_C"/>
</dbReference>
<reference evidence="2 3" key="1">
    <citation type="submission" date="2023-07" db="EMBL/GenBank/DDBJ databases">
        <title>Bacillus lucianemedeirus sp. nov, a new species isolated from an immunobiological production facility.</title>
        <authorList>
            <person name="Costa L.V."/>
            <person name="Miranda R.V.S.L."/>
            <person name="Brandao M.L.L."/>
            <person name="Reis C.M.F."/>
            <person name="Frazao A.M."/>
            <person name="Cruz F.V."/>
            <person name="Baio P.V.P."/>
            <person name="Veras J.F.C."/>
            <person name="Ramos J.N."/>
            <person name="Vieira V."/>
        </authorList>
    </citation>
    <scope>NUCLEOTIDE SEQUENCE [LARGE SCALE GENOMIC DNA]</scope>
    <source>
        <strain evidence="2 3">B190/17</strain>
    </source>
</reference>
<organism evidence="2 3">
    <name type="scientific">Bacillus lumedeiriae</name>
    <dbReference type="NCBI Taxonomy" id="3058829"/>
    <lineage>
        <taxon>Bacteria</taxon>
        <taxon>Bacillati</taxon>
        <taxon>Bacillota</taxon>
        <taxon>Bacilli</taxon>
        <taxon>Bacillales</taxon>
        <taxon>Bacillaceae</taxon>
        <taxon>Bacillus</taxon>
    </lineage>
</organism>
<dbReference type="Pfam" id="PF02559">
    <property type="entry name" value="CarD_TRCF_RID"/>
    <property type="match status" value="1"/>
</dbReference>
<dbReference type="EMBL" id="JAUIYO010000003">
    <property type="protein sequence ID" value="MFK2825431.1"/>
    <property type="molecule type" value="Genomic_DNA"/>
</dbReference>
<dbReference type="PANTHER" id="PTHR38447:SF1">
    <property type="entry name" value="RNA POLYMERASE-BINDING TRANSCRIPTION FACTOR CARD"/>
    <property type="match status" value="1"/>
</dbReference>
<dbReference type="InterPro" id="IPR003711">
    <property type="entry name" value="CarD-like/TRCF_RID"/>
</dbReference>
<accession>A0ABW8I7H4</accession>
<protein>
    <submittedName>
        <fullName evidence="2">CarD family transcriptional regulator</fullName>
    </submittedName>
</protein>
<dbReference type="SUPFAM" id="SSF141259">
    <property type="entry name" value="CarD-like"/>
    <property type="match status" value="1"/>
</dbReference>
<evidence type="ECO:0000259" key="1">
    <source>
        <dbReference type="SMART" id="SM01058"/>
    </source>
</evidence>